<dbReference type="Pfam" id="PF01568">
    <property type="entry name" value="Molydop_binding"/>
    <property type="match status" value="1"/>
</dbReference>
<dbReference type="Gene3D" id="3.40.50.740">
    <property type="match status" value="1"/>
</dbReference>
<dbReference type="PANTHER" id="PTHR43742:SF6">
    <property type="entry name" value="OXIDOREDUCTASE YYAE-RELATED"/>
    <property type="match status" value="1"/>
</dbReference>
<evidence type="ECO:0000313" key="10">
    <source>
        <dbReference type="Proteomes" id="UP000503640"/>
    </source>
</evidence>
<dbReference type="SMART" id="SM00926">
    <property type="entry name" value="Molybdop_Fe4S4"/>
    <property type="match status" value="1"/>
</dbReference>
<dbReference type="Gene3D" id="2.40.40.20">
    <property type="match status" value="1"/>
</dbReference>
<feature type="domain" description="4Fe-4S Mo/W bis-MGD-type" evidence="8">
    <location>
        <begin position="2"/>
        <end position="59"/>
    </location>
</feature>
<dbReference type="InterPro" id="IPR009010">
    <property type="entry name" value="Asp_de-COase-like_dom_sf"/>
</dbReference>
<comment type="cofactor">
    <cofactor evidence="1">
        <name>Mo-bis(molybdopterin guanine dinucleotide)</name>
        <dbReference type="ChEBI" id="CHEBI:60539"/>
    </cofactor>
</comment>
<dbReference type="Gene3D" id="2.20.25.90">
    <property type="entry name" value="ADC-like domains"/>
    <property type="match status" value="1"/>
</dbReference>
<dbReference type="RefSeq" id="WP_176065859.1">
    <property type="nucleotide sequence ID" value="NZ_BJTG01000006.1"/>
</dbReference>
<dbReference type="InterPro" id="IPR006656">
    <property type="entry name" value="Mopterin_OxRdtase"/>
</dbReference>
<keyword evidence="4" id="KW-0479">Metal-binding</keyword>
<keyword evidence="10" id="KW-1185">Reference proteome</keyword>
<dbReference type="Gene3D" id="3.30.2070.10">
    <property type="entry name" value="Formate dehydrogenase/DMSO reductase"/>
    <property type="match status" value="1"/>
</dbReference>
<dbReference type="PROSITE" id="PS51669">
    <property type="entry name" value="4FE4S_MOW_BIS_MGD"/>
    <property type="match status" value="1"/>
</dbReference>
<evidence type="ECO:0000256" key="5">
    <source>
        <dbReference type="ARBA" id="ARBA00023002"/>
    </source>
</evidence>
<dbReference type="SUPFAM" id="SSF50692">
    <property type="entry name" value="ADC-like"/>
    <property type="match status" value="1"/>
</dbReference>
<comment type="caution">
    <text evidence="9">The sequence shown here is derived from an EMBL/GenBank/DDBJ whole genome shotgun (WGS) entry which is preliminary data.</text>
</comment>
<dbReference type="GO" id="GO:0016491">
    <property type="term" value="F:oxidoreductase activity"/>
    <property type="evidence" value="ECO:0007669"/>
    <property type="project" value="UniProtKB-KW"/>
</dbReference>
<evidence type="ECO:0000313" key="9">
    <source>
        <dbReference type="EMBL" id="GEJ57856.1"/>
    </source>
</evidence>
<dbReference type="InterPro" id="IPR006657">
    <property type="entry name" value="MoPterin_dinucl-bd_dom"/>
</dbReference>
<evidence type="ECO:0000256" key="1">
    <source>
        <dbReference type="ARBA" id="ARBA00001942"/>
    </source>
</evidence>
<keyword evidence="5" id="KW-0560">Oxidoreductase</keyword>
<dbReference type="SUPFAM" id="SSF53706">
    <property type="entry name" value="Formate dehydrogenase/DMSO reductase, domains 1-3"/>
    <property type="match status" value="1"/>
</dbReference>
<sequence>MPTVHRSACPYDCPDCCGLLVEVEGGRAVAVRGDPDHAWSRGTLCPKMNHYEATVHAPSRLTTPLLRDGPKGSGRFRPAGWDEAIALVASRWKALIAAHGAECLLPYSYAGTMGLVQRNAGHAFFHALGASRLDRTICSPAKGAAWKAVMGETAGMDPEEVAESDFVVVWGLDPVATNIHLVARLKAARARGARVLLVETYRTASAHLADEVLLVRPASDGALALGVLHVLERDGLVDRAFVDAHVQGWGELARQVLPEWTPARTAAVTGLAEERVVALAHALGEARAPFIRVGNGLSRHGNGSMNLRAIACLPAALGAWAKRGGGALFDSSASKAFDTSAVTREDLQPGPTRLVNMNQLGHALTELDRPRVMSLYVYHSNPAAVAPDQNRVLAGLLREDLFTVVHERFLTDTARHADVVLPAASSLEADDLFRSYGQYVIQRTRPVVAPVGEAKPNWDVFRLLARAMGLTDPFFELTANDLVERLLAPPSPWREGLDRAALDEGRPLSLKLPPDVKLRFRTPSGKIEILNPSLAQPLPVYRPPHTAGSALPLRLMTAPSVWGLNSSFLQERADLQSKAGPMALRMSLADAERRGLAAGARVVAWNELGEVTFTLEVTDDVPAGVVVAPGVRRLEDALGARTVNALTSQRLTDEGEGSTFYDTAVDVRAA</sequence>
<dbReference type="Gene3D" id="3.40.228.10">
    <property type="entry name" value="Dimethylsulfoxide Reductase, domain 2"/>
    <property type="match status" value="1"/>
</dbReference>
<keyword evidence="6" id="KW-0408">Iron</keyword>
<keyword evidence="3" id="KW-0500">Molybdenum</keyword>
<gene>
    <name evidence="9" type="ORF">AMYX_25970</name>
</gene>
<keyword evidence="7" id="KW-0411">Iron-sulfur</keyword>
<comment type="similarity">
    <text evidence="2">Belongs to the prokaryotic molybdopterin-containing oxidoreductase family.</text>
</comment>
<evidence type="ECO:0000256" key="6">
    <source>
        <dbReference type="ARBA" id="ARBA00023004"/>
    </source>
</evidence>
<dbReference type="InterPro" id="IPR006963">
    <property type="entry name" value="Mopterin_OxRdtase_4Fe-4S_dom"/>
</dbReference>
<dbReference type="GO" id="GO:0051536">
    <property type="term" value="F:iron-sulfur cluster binding"/>
    <property type="evidence" value="ECO:0007669"/>
    <property type="project" value="UniProtKB-KW"/>
</dbReference>
<evidence type="ECO:0000256" key="4">
    <source>
        <dbReference type="ARBA" id="ARBA00022723"/>
    </source>
</evidence>
<dbReference type="GO" id="GO:0043546">
    <property type="term" value="F:molybdopterin cofactor binding"/>
    <property type="evidence" value="ECO:0007669"/>
    <property type="project" value="InterPro"/>
</dbReference>
<dbReference type="Proteomes" id="UP000503640">
    <property type="component" value="Unassembled WGS sequence"/>
</dbReference>
<reference evidence="10" key="1">
    <citation type="journal article" date="2020" name="Appl. Environ. Microbiol.">
        <title>Diazotrophic Anaeromyxobacter Isolates from Soils.</title>
        <authorList>
            <person name="Masuda Y."/>
            <person name="Yamanaka H."/>
            <person name="Xu Z.X."/>
            <person name="Shiratori Y."/>
            <person name="Aono T."/>
            <person name="Amachi S."/>
            <person name="Senoo K."/>
            <person name="Itoh H."/>
        </authorList>
    </citation>
    <scope>NUCLEOTIDE SEQUENCE [LARGE SCALE GENOMIC DNA]</scope>
    <source>
        <strain evidence="10">R267</strain>
    </source>
</reference>
<dbReference type="Pfam" id="PF04879">
    <property type="entry name" value="Molybdop_Fe4S4"/>
    <property type="match status" value="1"/>
</dbReference>
<dbReference type="Pfam" id="PF00384">
    <property type="entry name" value="Molybdopterin"/>
    <property type="match status" value="1"/>
</dbReference>
<dbReference type="PANTHER" id="PTHR43742">
    <property type="entry name" value="TRIMETHYLAMINE-N-OXIDE REDUCTASE"/>
    <property type="match status" value="1"/>
</dbReference>
<organism evidence="9 10">
    <name type="scientific">Anaeromyxobacter diazotrophicus</name>
    <dbReference type="NCBI Taxonomy" id="2590199"/>
    <lineage>
        <taxon>Bacteria</taxon>
        <taxon>Pseudomonadati</taxon>
        <taxon>Myxococcota</taxon>
        <taxon>Myxococcia</taxon>
        <taxon>Myxococcales</taxon>
        <taxon>Cystobacterineae</taxon>
        <taxon>Anaeromyxobacteraceae</taxon>
        <taxon>Anaeromyxobacter</taxon>
    </lineage>
</organism>
<evidence type="ECO:0000256" key="7">
    <source>
        <dbReference type="ARBA" id="ARBA00023014"/>
    </source>
</evidence>
<dbReference type="AlphaFoldDB" id="A0A7I9VN67"/>
<proteinExistence type="inferred from homology"/>
<dbReference type="CDD" id="cd02766">
    <property type="entry name" value="MopB_3"/>
    <property type="match status" value="1"/>
</dbReference>
<accession>A0A7I9VN67</accession>
<dbReference type="InterPro" id="IPR006655">
    <property type="entry name" value="Mopterin_OxRdtase_prok_CS"/>
</dbReference>
<dbReference type="PROSITE" id="PS00490">
    <property type="entry name" value="MOLYBDOPTERIN_PROK_2"/>
    <property type="match status" value="1"/>
</dbReference>
<evidence type="ECO:0000256" key="3">
    <source>
        <dbReference type="ARBA" id="ARBA00022505"/>
    </source>
</evidence>
<dbReference type="EMBL" id="BJTG01000006">
    <property type="protein sequence ID" value="GEJ57856.1"/>
    <property type="molecule type" value="Genomic_DNA"/>
</dbReference>
<dbReference type="GO" id="GO:0046872">
    <property type="term" value="F:metal ion binding"/>
    <property type="evidence" value="ECO:0007669"/>
    <property type="project" value="UniProtKB-KW"/>
</dbReference>
<evidence type="ECO:0000259" key="8">
    <source>
        <dbReference type="PROSITE" id="PS51669"/>
    </source>
</evidence>
<protein>
    <submittedName>
        <fullName evidence="9">Formate dehydrogenase</fullName>
    </submittedName>
</protein>
<name>A0A7I9VN67_9BACT</name>
<evidence type="ECO:0000256" key="2">
    <source>
        <dbReference type="ARBA" id="ARBA00010312"/>
    </source>
</evidence>
<dbReference type="InterPro" id="IPR050612">
    <property type="entry name" value="Prok_Mopterin_Oxidored"/>
</dbReference>